<organism evidence="8 9">
    <name type="scientific">Lepidopterella palustris CBS 459.81</name>
    <dbReference type="NCBI Taxonomy" id="1314670"/>
    <lineage>
        <taxon>Eukaryota</taxon>
        <taxon>Fungi</taxon>
        <taxon>Dikarya</taxon>
        <taxon>Ascomycota</taxon>
        <taxon>Pezizomycotina</taxon>
        <taxon>Dothideomycetes</taxon>
        <taxon>Pleosporomycetidae</taxon>
        <taxon>Mytilinidiales</taxon>
        <taxon>Argynnaceae</taxon>
        <taxon>Lepidopterella</taxon>
    </lineage>
</organism>
<keyword evidence="4 5" id="KW-0206">Cytoskeleton</keyword>
<accession>A0A8E2JJB8</accession>
<evidence type="ECO:0000256" key="4">
    <source>
        <dbReference type="ARBA" id="ARBA00023212"/>
    </source>
</evidence>
<dbReference type="FunFam" id="1.20.120.1900:FF:000013">
    <property type="entry name" value="Spindle pole body component"/>
    <property type="match status" value="1"/>
</dbReference>
<sequence>MDFPESIDDVFTSRKLRRTSVFYKEDHVSDSSLFRAIELDIPSIKLDNPYAPTKTLDQDLRLPNVSTFAFGPLWNPESADQSTISTESEPQDQEDDLWKIAFDLGPANKDVAFFTWEDFEAPGFVEPRSAYISEAGTEAFDAALQQHAQIDKSLRPGRVVRLGVLINSMVNLGLGRSSLLFRYDEKRKTFLPVIEDGRISGCSFLASRSLLELFLTCGNTFRQLSSFVERTYASTNTIPALVVLANSVSTILSAFESHIGEHSKAIESPLQLQQLFSKPREILVLIKAMVDAGKSAKSNEELASAFYHLIESTEQGDSMKHQLSTKILSSLCNPWLELVGEWTGLQEDCGSLFGPTMNCFFATSETPEGQDMPEYIYNADMMPVFIPEEDGRMIFETGNSLRFLRSHHPDHPLAIPRKYNIVAPSLQWMFSWQDMESVTEKAKEYEKNVLAALQAYRTGRTISDCNSYTAPQAIDQVTEVDFERYLQGSIQILDGTPTHSLHGFPEELRSLTVQLLSARLTNEFSESSTFAPPLSITPFLSFMPILAAQARLVNTATLRLFFRSHQLRTHLSIQRNYHLLGDGVFSSRLSTALFSPELEAAERRKGTVRSGINMGLNLGSRATWPPASSELRLALMGVLSESYHSSHLYLSTLAREKVAHRHISGMREHEELPGQLNFAIRTLSELEMEKIMDPHSLHALDFLRLQYVPPSPLHLVITSTALEKYDNIFKFLLRLNRMLFVISHLPRGLTDAEARRFRIEAHHFVTAVASYVFQSGIRDQWGAFEQFLDSIEIRLQQEDEAGEVGTLVKEGLQSLRTAHDQCLDRILFSLLLRRRQKQIMTLLEEIFDCVLLFSKLHMVGRLSPPTTEHTPKDRRDEDNVKDLYARFKGKVRVFLSVCRGLTGKRDYGNGKGTGEENTIERLLIYLEMSRYYQG</sequence>
<dbReference type="Pfam" id="PF17681">
    <property type="entry name" value="GCP_N_terminal"/>
    <property type="match status" value="1"/>
</dbReference>
<dbReference type="GO" id="GO:0043015">
    <property type="term" value="F:gamma-tubulin binding"/>
    <property type="evidence" value="ECO:0007669"/>
    <property type="project" value="InterPro"/>
</dbReference>
<dbReference type="Pfam" id="PF04130">
    <property type="entry name" value="GCP_C_terminal"/>
    <property type="match status" value="1"/>
</dbReference>
<dbReference type="GO" id="GO:0005816">
    <property type="term" value="C:spindle pole body"/>
    <property type="evidence" value="ECO:0007669"/>
    <property type="project" value="UniProtKB-ARBA"/>
</dbReference>
<comment type="similarity">
    <text evidence="1 5">Belongs to the TUBGCP family.</text>
</comment>
<dbReference type="PANTHER" id="PTHR19302:SF70">
    <property type="entry name" value="GAMMA-TUBULIN COMPLEX COMPONENT 6"/>
    <property type="match status" value="1"/>
</dbReference>
<dbReference type="OrthoDB" id="775571at2759"/>
<gene>
    <name evidence="8" type="ORF">K432DRAFT_289496</name>
</gene>
<evidence type="ECO:0000259" key="6">
    <source>
        <dbReference type="Pfam" id="PF04130"/>
    </source>
</evidence>
<dbReference type="GO" id="GO:0000278">
    <property type="term" value="P:mitotic cell cycle"/>
    <property type="evidence" value="ECO:0007669"/>
    <property type="project" value="TreeGrafter"/>
</dbReference>
<dbReference type="InterPro" id="IPR040457">
    <property type="entry name" value="GCP_C"/>
</dbReference>
<reference evidence="8 9" key="1">
    <citation type="journal article" date="2016" name="Nat. Commun.">
        <title>Ectomycorrhizal ecology is imprinted in the genome of the dominant symbiotic fungus Cenococcum geophilum.</title>
        <authorList>
            <consortium name="DOE Joint Genome Institute"/>
            <person name="Peter M."/>
            <person name="Kohler A."/>
            <person name="Ohm R.A."/>
            <person name="Kuo A."/>
            <person name="Krutzmann J."/>
            <person name="Morin E."/>
            <person name="Arend M."/>
            <person name="Barry K.W."/>
            <person name="Binder M."/>
            <person name="Choi C."/>
            <person name="Clum A."/>
            <person name="Copeland A."/>
            <person name="Grisel N."/>
            <person name="Haridas S."/>
            <person name="Kipfer T."/>
            <person name="LaButti K."/>
            <person name="Lindquist E."/>
            <person name="Lipzen A."/>
            <person name="Maire R."/>
            <person name="Meier B."/>
            <person name="Mihaltcheva S."/>
            <person name="Molinier V."/>
            <person name="Murat C."/>
            <person name="Poggeler S."/>
            <person name="Quandt C.A."/>
            <person name="Sperisen C."/>
            <person name="Tritt A."/>
            <person name="Tisserant E."/>
            <person name="Crous P.W."/>
            <person name="Henrissat B."/>
            <person name="Nehls U."/>
            <person name="Egli S."/>
            <person name="Spatafora J.W."/>
            <person name="Grigoriev I.V."/>
            <person name="Martin F.M."/>
        </authorList>
    </citation>
    <scope>NUCLEOTIDE SEQUENCE [LARGE SCALE GENOMIC DNA]</scope>
    <source>
        <strain evidence="8 9">CBS 459.81</strain>
    </source>
</reference>
<evidence type="ECO:0000256" key="3">
    <source>
        <dbReference type="ARBA" id="ARBA00022701"/>
    </source>
</evidence>
<evidence type="ECO:0000256" key="5">
    <source>
        <dbReference type="RuleBase" id="RU363050"/>
    </source>
</evidence>
<dbReference type="PANTHER" id="PTHR19302">
    <property type="entry name" value="GAMMA TUBULIN COMPLEX PROTEIN"/>
    <property type="match status" value="1"/>
</dbReference>
<dbReference type="GO" id="GO:0031122">
    <property type="term" value="P:cytoplasmic microtubule organization"/>
    <property type="evidence" value="ECO:0007669"/>
    <property type="project" value="TreeGrafter"/>
</dbReference>
<feature type="domain" description="Gamma tubulin complex component protein N-terminal" evidence="7">
    <location>
        <begin position="169"/>
        <end position="437"/>
    </location>
</feature>
<dbReference type="GO" id="GO:0051321">
    <property type="term" value="P:meiotic cell cycle"/>
    <property type="evidence" value="ECO:0007669"/>
    <property type="project" value="TreeGrafter"/>
</dbReference>
<evidence type="ECO:0000313" key="8">
    <source>
        <dbReference type="EMBL" id="OCK84169.1"/>
    </source>
</evidence>
<evidence type="ECO:0000256" key="1">
    <source>
        <dbReference type="ARBA" id="ARBA00010337"/>
    </source>
</evidence>
<dbReference type="EMBL" id="KV744843">
    <property type="protein sequence ID" value="OCK84169.1"/>
    <property type="molecule type" value="Genomic_DNA"/>
</dbReference>
<protein>
    <recommendedName>
        <fullName evidence="5">Spindle pole body component</fullName>
    </recommendedName>
</protein>
<dbReference type="Proteomes" id="UP000250266">
    <property type="component" value="Unassembled WGS sequence"/>
</dbReference>
<dbReference type="GO" id="GO:0000922">
    <property type="term" value="C:spindle pole"/>
    <property type="evidence" value="ECO:0007669"/>
    <property type="project" value="InterPro"/>
</dbReference>
<dbReference type="GO" id="GO:0007020">
    <property type="term" value="P:microtubule nucleation"/>
    <property type="evidence" value="ECO:0007669"/>
    <property type="project" value="InterPro"/>
</dbReference>
<dbReference type="GO" id="GO:0000930">
    <property type="term" value="C:gamma-tubulin complex"/>
    <property type="evidence" value="ECO:0007669"/>
    <property type="project" value="UniProtKB-ARBA"/>
</dbReference>
<evidence type="ECO:0000259" key="7">
    <source>
        <dbReference type="Pfam" id="PF17681"/>
    </source>
</evidence>
<dbReference type="InterPro" id="IPR007259">
    <property type="entry name" value="GCP"/>
</dbReference>
<dbReference type="Gene3D" id="1.20.120.1900">
    <property type="entry name" value="Gamma-tubulin complex, C-terminal domain"/>
    <property type="match status" value="1"/>
</dbReference>
<dbReference type="InterPro" id="IPR041470">
    <property type="entry name" value="GCP_N"/>
</dbReference>
<keyword evidence="2 5" id="KW-0963">Cytoplasm</keyword>
<keyword evidence="3 5" id="KW-0493">Microtubule</keyword>
<dbReference type="InterPro" id="IPR042241">
    <property type="entry name" value="GCP_C_sf"/>
</dbReference>
<comment type="subcellular location">
    <subcellularLocation>
        <location evidence="5">Cytoplasm</location>
        <location evidence="5">Cytoskeleton</location>
        <location evidence="5">Microtubule organizing center</location>
    </subcellularLocation>
</comment>
<name>A0A8E2JJB8_9PEZI</name>
<dbReference type="AlphaFoldDB" id="A0A8E2JJB8"/>
<evidence type="ECO:0000313" key="9">
    <source>
        <dbReference type="Proteomes" id="UP000250266"/>
    </source>
</evidence>
<feature type="domain" description="Gamma tubulin complex component C-terminal" evidence="6">
    <location>
        <begin position="567"/>
        <end position="932"/>
    </location>
</feature>
<dbReference type="GO" id="GO:0051011">
    <property type="term" value="F:microtubule minus-end binding"/>
    <property type="evidence" value="ECO:0007669"/>
    <property type="project" value="TreeGrafter"/>
</dbReference>
<dbReference type="GO" id="GO:0051225">
    <property type="term" value="P:spindle assembly"/>
    <property type="evidence" value="ECO:0007669"/>
    <property type="project" value="TreeGrafter"/>
</dbReference>
<evidence type="ECO:0000256" key="2">
    <source>
        <dbReference type="ARBA" id="ARBA00022490"/>
    </source>
</evidence>
<proteinExistence type="inferred from homology"/>
<dbReference type="GO" id="GO:0005874">
    <property type="term" value="C:microtubule"/>
    <property type="evidence" value="ECO:0007669"/>
    <property type="project" value="UniProtKB-KW"/>
</dbReference>
<keyword evidence="9" id="KW-1185">Reference proteome</keyword>